<dbReference type="AlphaFoldDB" id="A0A0B2A6H7"/>
<evidence type="ECO:0000313" key="3">
    <source>
        <dbReference type="Proteomes" id="UP000031030"/>
    </source>
</evidence>
<keyword evidence="1" id="KW-0472">Membrane</keyword>
<sequence length="101" mass="10856">MQHVGFMTFLAVPGLVIASFILAFAIAAAWESHTPVWSGGVGRVALGMLFLIICLSLILAAPPAISPIWLQYLLLIGVPLIAGFAARRAIALRWSKRSQND</sequence>
<evidence type="ECO:0000256" key="1">
    <source>
        <dbReference type="SAM" id="Phobius"/>
    </source>
</evidence>
<keyword evidence="1" id="KW-1133">Transmembrane helix</keyword>
<keyword evidence="3" id="KW-1185">Reference proteome</keyword>
<feature type="transmembrane region" description="Helical" evidence="1">
    <location>
        <begin position="68"/>
        <end position="86"/>
    </location>
</feature>
<comment type="caution">
    <text evidence="2">The sequence shown here is derived from an EMBL/GenBank/DDBJ whole genome shotgun (WGS) entry which is preliminary data.</text>
</comment>
<dbReference type="EMBL" id="JTDK01000005">
    <property type="protein sequence ID" value="KHK99139.1"/>
    <property type="molecule type" value="Genomic_DNA"/>
</dbReference>
<organism evidence="2 3">
    <name type="scientific">Microbacterium mangrovi</name>
    <dbReference type="NCBI Taxonomy" id="1348253"/>
    <lineage>
        <taxon>Bacteria</taxon>
        <taxon>Bacillati</taxon>
        <taxon>Actinomycetota</taxon>
        <taxon>Actinomycetes</taxon>
        <taxon>Micrococcales</taxon>
        <taxon>Microbacteriaceae</taxon>
        <taxon>Microbacterium</taxon>
    </lineage>
</organism>
<accession>A0A0B2A6H7</accession>
<proteinExistence type="predicted"/>
<feature type="transmembrane region" description="Helical" evidence="1">
    <location>
        <begin position="6"/>
        <end position="29"/>
    </location>
</feature>
<name>A0A0B2A6H7_9MICO</name>
<gene>
    <name evidence="2" type="ORF">LK09_03770</name>
</gene>
<reference evidence="2 3" key="1">
    <citation type="submission" date="2014-11" db="EMBL/GenBank/DDBJ databases">
        <title>Genome sequence of Microbacterium mangrovi MUSC 115(T).</title>
        <authorList>
            <person name="Lee L.-H."/>
        </authorList>
    </citation>
    <scope>NUCLEOTIDE SEQUENCE [LARGE SCALE GENOMIC DNA]</scope>
    <source>
        <strain evidence="2 3">MUSC 115</strain>
    </source>
</reference>
<protein>
    <submittedName>
        <fullName evidence="2">Uncharacterized protein</fullName>
    </submittedName>
</protein>
<evidence type="ECO:0000313" key="2">
    <source>
        <dbReference type="EMBL" id="KHK99139.1"/>
    </source>
</evidence>
<keyword evidence="1" id="KW-0812">Transmembrane</keyword>
<feature type="transmembrane region" description="Helical" evidence="1">
    <location>
        <begin position="41"/>
        <end position="62"/>
    </location>
</feature>
<dbReference type="Proteomes" id="UP000031030">
    <property type="component" value="Unassembled WGS sequence"/>
</dbReference>